<evidence type="ECO:0000313" key="3">
    <source>
        <dbReference type="WBParaSite" id="OFLC_0000537501-mRNA-1"/>
    </source>
</evidence>
<reference evidence="1 2" key="1">
    <citation type="submission" date="2015-12" db="EMBL/GenBank/DDBJ databases">
        <title>Draft genome of the nematode, Onchocerca flexuosa.</title>
        <authorList>
            <person name="Mitreva M."/>
        </authorList>
    </citation>
    <scope>NUCLEOTIDE SEQUENCE [LARGE SCALE GENOMIC DNA]</scope>
    <source>
        <strain evidence="1">Red Deer</strain>
    </source>
</reference>
<organism evidence="3">
    <name type="scientific">Onchocerca flexuosa</name>
    <dbReference type="NCBI Taxonomy" id="387005"/>
    <lineage>
        <taxon>Eukaryota</taxon>
        <taxon>Metazoa</taxon>
        <taxon>Ecdysozoa</taxon>
        <taxon>Nematoda</taxon>
        <taxon>Chromadorea</taxon>
        <taxon>Rhabditida</taxon>
        <taxon>Spirurina</taxon>
        <taxon>Spiruromorpha</taxon>
        <taxon>Filarioidea</taxon>
        <taxon>Onchocercidae</taxon>
        <taxon>Onchocerca</taxon>
    </lineage>
</organism>
<gene>
    <name evidence="1" type="ORF">X798_01763</name>
</gene>
<keyword evidence="2" id="KW-1185">Reference proteome</keyword>
<evidence type="ECO:0000313" key="2">
    <source>
        <dbReference type="Proteomes" id="UP000242913"/>
    </source>
</evidence>
<name>A0A183HD14_9BILA</name>
<sequence>KSIRKQETSAEQNIKPEQVVVRYFGNENRCNAKSFVTPWDHVVCHLGDDSPSAPSRELLDLTLPYLIF</sequence>
<dbReference type="EMBL" id="KZ269981">
    <property type="protein sequence ID" value="OZC11347.1"/>
    <property type="molecule type" value="Genomic_DNA"/>
</dbReference>
<dbReference type="WBParaSite" id="OFLC_0000537501-mRNA-1">
    <property type="protein sequence ID" value="OFLC_0000537501-mRNA-1"/>
    <property type="gene ID" value="OFLC_0000537501"/>
</dbReference>
<dbReference type="AlphaFoldDB" id="A0A183HD14"/>
<accession>A0A183HD14</accession>
<protein>
    <submittedName>
        <fullName evidence="3">DUF4817 domain-containing protein</fullName>
    </submittedName>
</protein>
<proteinExistence type="predicted"/>
<dbReference type="STRING" id="387005.A0A183HD14"/>
<dbReference type="OrthoDB" id="5841769at2759"/>
<dbReference type="Proteomes" id="UP000242913">
    <property type="component" value="Unassembled WGS sequence"/>
</dbReference>
<evidence type="ECO:0000313" key="1">
    <source>
        <dbReference type="EMBL" id="OZC11347.1"/>
    </source>
</evidence>
<reference evidence="3" key="2">
    <citation type="submission" date="2016-06" db="UniProtKB">
        <authorList>
            <consortium name="WormBaseParasite"/>
        </authorList>
    </citation>
    <scope>IDENTIFICATION</scope>
</reference>